<evidence type="ECO:0000256" key="1">
    <source>
        <dbReference type="SAM" id="Phobius"/>
    </source>
</evidence>
<gene>
    <name evidence="2" type="ORF">GRI42_00695</name>
</gene>
<evidence type="ECO:0000313" key="3">
    <source>
        <dbReference type="Proteomes" id="UP000444185"/>
    </source>
</evidence>
<name>A0A844XW61_9SPHN</name>
<protein>
    <recommendedName>
        <fullName evidence="4">Autotransporter outer membrane beta-barrel domain-containing protein</fullName>
    </recommendedName>
</protein>
<feature type="transmembrane region" description="Helical" evidence="1">
    <location>
        <begin position="12"/>
        <end position="31"/>
    </location>
</feature>
<dbReference type="OrthoDB" id="7427399at2"/>
<sequence>MISAGVERRGRPLVFLLVVLGGWTMLRMATWENPFPHQFVPQWAAPVVERFVQQEAPARATSELAARAVQARHTATKFAMRDPHGSDLDAASDIAAHPAPFAEGRTLAGHNLLFMAAMARIPMPSSIADVLGRDDMAGTVSPVSAGSEEVPQRRWRFDGWLLLRGVSAGEVGTGPALSSYGGSQAGALLAYSLAPGSRRDPAFYLRASAALREPGQSEAALGVRVRPLGDRRLALHAEVRGAQTGSGTQVRPAAFATYGYENRNLPHRLGARAYAQAGYVGSDFATGFADGQLVLDREVAKFDLATLRVGAGAWGGIQKGAGRIDVGPSAGLEMEIGDVPARIGLDYRIRIAGDAEPGDGPALTLSTGF</sequence>
<keyword evidence="3" id="KW-1185">Reference proteome</keyword>
<dbReference type="RefSeq" id="WP_160606155.1">
    <property type="nucleotide sequence ID" value="NZ_WTYF01000003.1"/>
</dbReference>
<comment type="caution">
    <text evidence="2">The sequence shown here is derived from an EMBL/GenBank/DDBJ whole genome shotgun (WGS) entry which is preliminary data.</text>
</comment>
<reference evidence="2 3" key="1">
    <citation type="submission" date="2019-12" db="EMBL/GenBank/DDBJ databases">
        <title>Genomic-based taxomic classification of the family Erythrobacteraceae.</title>
        <authorList>
            <person name="Xu L."/>
        </authorList>
    </citation>
    <scope>NUCLEOTIDE SEQUENCE [LARGE SCALE GENOMIC DNA]</scope>
    <source>
        <strain evidence="2 3">DSM 16225</strain>
    </source>
</reference>
<evidence type="ECO:0008006" key="4">
    <source>
        <dbReference type="Google" id="ProtNLM"/>
    </source>
</evidence>
<keyword evidence="1" id="KW-0472">Membrane</keyword>
<accession>A0A844XW61</accession>
<dbReference type="EMBL" id="WTYF01000003">
    <property type="protein sequence ID" value="MXO49816.1"/>
    <property type="molecule type" value="Genomic_DNA"/>
</dbReference>
<keyword evidence="1" id="KW-0812">Transmembrane</keyword>
<organism evidence="2 3">
    <name type="scientific">Qipengyuania gaetbuli</name>
    <dbReference type="NCBI Taxonomy" id="266952"/>
    <lineage>
        <taxon>Bacteria</taxon>
        <taxon>Pseudomonadati</taxon>
        <taxon>Pseudomonadota</taxon>
        <taxon>Alphaproteobacteria</taxon>
        <taxon>Sphingomonadales</taxon>
        <taxon>Erythrobacteraceae</taxon>
        <taxon>Qipengyuania</taxon>
    </lineage>
</organism>
<dbReference type="Proteomes" id="UP000444185">
    <property type="component" value="Unassembled WGS sequence"/>
</dbReference>
<proteinExistence type="predicted"/>
<evidence type="ECO:0000313" key="2">
    <source>
        <dbReference type="EMBL" id="MXO49816.1"/>
    </source>
</evidence>
<keyword evidence="1" id="KW-1133">Transmembrane helix</keyword>
<dbReference type="AlphaFoldDB" id="A0A844XW61"/>